<dbReference type="EMBL" id="GFAC01007366">
    <property type="protein sequence ID" value="JAT91822.1"/>
    <property type="molecule type" value="mRNA"/>
</dbReference>
<proteinExistence type="evidence at transcript level"/>
<protein>
    <recommendedName>
        <fullName evidence="3">Tick transposon</fullName>
    </recommendedName>
</protein>
<sequence>LSDEDIIAQAAGEEPVVDDDEMGEEEEAPMRPAASQVMKAIGVAALFFSFEEGEDDALRYCRALESKVMNITFKEKKQKVITDYFRQ</sequence>
<evidence type="ECO:0008006" key="3">
    <source>
        <dbReference type="Google" id="ProtNLM"/>
    </source>
</evidence>
<evidence type="ECO:0000313" key="2">
    <source>
        <dbReference type="EMBL" id="JAT91822.1"/>
    </source>
</evidence>
<feature type="compositionally biased region" description="Acidic residues" evidence="1">
    <location>
        <begin position="15"/>
        <end position="27"/>
    </location>
</feature>
<dbReference type="AlphaFoldDB" id="A0A1E1WXW5"/>
<feature type="non-terminal residue" evidence="2">
    <location>
        <position position="1"/>
    </location>
</feature>
<organism evidence="2">
    <name type="scientific">Amblyomma aureolatum</name>
    <dbReference type="NCBI Taxonomy" id="187763"/>
    <lineage>
        <taxon>Eukaryota</taxon>
        <taxon>Metazoa</taxon>
        <taxon>Ecdysozoa</taxon>
        <taxon>Arthropoda</taxon>
        <taxon>Chelicerata</taxon>
        <taxon>Arachnida</taxon>
        <taxon>Acari</taxon>
        <taxon>Parasitiformes</taxon>
        <taxon>Ixodida</taxon>
        <taxon>Ixodoidea</taxon>
        <taxon>Ixodidae</taxon>
        <taxon>Amblyomminae</taxon>
        <taxon>Amblyomma</taxon>
    </lineage>
</organism>
<reference evidence="2" key="1">
    <citation type="journal article" date="2017" name="Front. Cell. Infect. Microbiol.">
        <title>The Distinct Transcriptional Response of the Midgut of Amblyomma sculptum and Amblyomma aureolatum Ticks to Rickettsia rickettsii Correlates to Their Differences in Susceptibility to Infection.</title>
        <authorList>
            <person name="Martins L.A."/>
            <person name="Galletti M.F.B.M."/>
            <person name="Ribeiro J.M."/>
            <person name="Fujita A."/>
            <person name="Costa F.B."/>
            <person name="Labruna M.B."/>
            <person name="Daffre S."/>
            <person name="Fogaca A.C."/>
        </authorList>
    </citation>
    <scope>NUCLEOTIDE SEQUENCE</scope>
</reference>
<name>A0A1E1WXW5_9ACAR</name>
<accession>A0A1E1WXW5</accession>
<feature type="region of interest" description="Disordered" evidence="1">
    <location>
        <begin position="9"/>
        <end position="33"/>
    </location>
</feature>
<evidence type="ECO:0000256" key="1">
    <source>
        <dbReference type="SAM" id="MobiDB-lite"/>
    </source>
</evidence>